<evidence type="ECO:0000313" key="1">
    <source>
        <dbReference type="EMBL" id="KAJ9120106.1"/>
    </source>
</evidence>
<proteinExistence type="predicted"/>
<reference evidence="1" key="1">
    <citation type="submission" date="2023-04" db="EMBL/GenBank/DDBJ databases">
        <title>Draft Genome sequencing of Naganishia species isolated from polar environments using Oxford Nanopore Technology.</title>
        <authorList>
            <person name="Leo P."/>
            <person name="Venkateswaran K."/>
        </authorList>
    </citation>
    <scope>NUCLEOTIDE SEQUENCE</scope>
    <source>
        <strain evidence="1">MNA-CCFEE 5425</strain>
    </source>
</reference>
<comment type="caution">
    <text evidence="1">The sequence shown here is derived from an EMBL/GenBank/DDBJ whole genome shotgun (WGS) entry which is preliminary data.</text>
</comment>
<gene>
    <name evidence="1" type="ORF">QFC22_003004</name>
</gene>
<keyword evidence="2" id="KW-1185">Reference proteome</keyword>
<name>A0ACC2X9L6_9TREE</name>
<accession>A0ACC2X9L6</accession>
<sequence length="231" mass="25487">MATPTFTSSPLYSLETVNALLKRLPSTSSTQKDEEETRIQLLSAKLSLLQSSTSPSGSTLARNGQPAAASREVGSDEKEDRKRAETQQQQQQLDLTETRCELVDCHLRQGNLVLAESEALQVIATCKRIIKLAPTMKPTTGTTSPPSSPAIPQSRTATPSSSTHSGRYPSFASDSRTVESQTPYHLDRVRWTRAYDRALSALVEIDTQRGITGRVERWRGMRDRLRVMPSG</sequence>
<protein>
    <submittedName>
        <fullName evidence="1">Uncharacterized protein</fullName>
    </submittedName>
</protein>
<dbReference type="Proteomes" id="UP001243375">
    <property type="component" value="Unassembled WGS sequence"/>
</dbReference>
<organism evidence="1 2">
    <name type="scientific">Naganishia vaughanmartiniae</name>
    <dbReference type="NCBI Taxonomy" id="1424756"/>
    <lineage>
        <taxon>Eukaryota</taxon>
        <taxon>Fungi</taxon>
        <taxon>Dikarya</taxon>
        <taxon>Basidiomycota</taxon>
        <taxon>Agaricomycotina</taxon>
        <taxon>Tremellomycetes</taxon>
        <taxon>Filobasidiales</taxon>
        <taxon>Filobasidiaceae</taxon>
        <taxon>Naganishia</taxon>
    </lineage>
</organism>
<dbReference type="EMBL" id="JASBWU010000007">
    <property type="protein sequence ID" value="KAJ9120106.1"/>
    <property type="molecule type" value="Genomic_DNA"/>
</dbReference>
<evidence type="ECO:0000313" key="2">
    <source>
        <dbReference type="Proteomes" id="UP001243375"/>
    </source>
</evidence>